<name>A0A926VID9_9CYAN</name>
<dbReference type="SUPFAM" id="SSF55729">
    <property type="entry name" value="Acyl-CoA N-acyltransferases (Nat)"/>
    <property type="match status" value="1"/>
</dbReference>
<dbReference type="PANTHER" id="PTHR43792:SF1">
    <property type="entry name" value="N-ACETYLTRANSFERASE DOMAIN-CONTAINING PROTEIN"/>
    <property type="match status" value="1"/>
</dbReference>
<dbReference type="InterPro" id="IPR016181">
    <property type="entry name" value="Acyl_CoA_acyltransferase"/>
</dbReference>
<dbReference type="AlphaFoldDB" id="A0A926VID9"/>
<dbReference type="Pfam" id="PF13302">
    <property type="entry name" value="Acetyltransf_3"/>
    <property type="match status" value="1"/>
</dbReference>
<dbReference type="EMBL" id="JACJPW010000080">
    <property type="protein sequence ID" value="MBD2184352.1"/>
    <property type="molecule type" value="Genomic_DNA"/>
</dbReference>
<dbReference type="PANTHER" id="PTHR43792">
    <property type="entry name" value="GNAT FAMILY, PUTATIVE (AFU_ORTHOLOGUE AFUA_3G00765)-RELATED-RELATED"/>
    <property type="match status" value="1"/>
</dbReference>
<gene>
    <name evidence="2" type="ORF">H6G03_25345</name>
</gene>
<dbReference type="InterPro" id="IPR000182">
    <property type="entry name" value="GNAT_dom"/>
</dbReference>
<reference evidence="2" key="1">
    <citation type="journal article" date="2015" name="ISME J.">
        <title>Draft Genome Sequence of Streptomyces incarnatus NRRL8089, which Produces the Nucleoside Antibiotic Sinefungin.</title>
        <authorList>
            <person name="Oshima K."/>
            <person name="Hattori M."/>
            <person name="Shimizu H."/>
            <person name="Fukuda K."/>
            <person name="Nemoto M."/>
            <person name="Inagaki K."/>
            <person name="Tamura T."/>
        </authorList>
    </citation>
    <scope>NUCLEOTIDE SEQUENCE</scope>
    <source>
        <strain evidence="2">FACHB-1375</strain>
    </source>
</reference>
<evidence type="ECO:0000313" key="3">
    <source>
        <dbReference type="Proteomes" id="UP000641646"/>
    </source>
</evidence>
<comment type="caution">
    <text evidence="2">The sequence shown here is derived from an EMBL/GenBank/DDBJ whole genome shotgun (WGS) entry which is preliminary data.</text>
</comment>
<proteinExistence type="predicted"/>
<dbReference type="GO" id="GO:0016747">
    <property type="term" value="F:acyltransferase activity, transferring groups other than amino-acyl groups"/>
    <property type="evidence" value="ECO:0007669"/>
    <property type="project" value="InterPro"/>
</dbReference>
<evidence type="ECO:0000313" key="2">
    <source>
        <dbReference type="EMBL" id="MBD2184352.1"/>
    </source>
</evidence>
<dbReference type="Gene3D" id="3.40.630.30">
    <property type="match status" value="1"/>
</dbReference>
<dbReference type="RefSeq" id="WP_190470564.1">
    <property type="nucleotide sequence ID" value="NZ_JACJPW010000080.1"/>
</dbReference>
<feature type="domain" description="N-acetyltransferase" evidence="1">
    <location>
        <begin position="10"/>
        <end position="180"/>
    </location>
</feature>
<protein>
    <submittedName>
        <fullName evidence="2">GNAT family N-acetyltransferase</fullName>
    </submittedName>
</protein>
<dbReference type="Proteomes" id="UP000641646">
    <property type="component" value="Unassembled WGS sequence"/>
</dbReference>
<sequence>MEVFLETEKLILRYFTEADTDNLFVLDSDPEVMRFISGGVPNDRAFIQSKFLPRIIGYYSKYENFGFWAAIEKSSQDFIGWFHLYPAIENAFAVELNVVNDEEIALGYRLKREKWGKGYATEVSQLLVEKGFAEWGVKRVVAWALATNKASIRVMEKVGLKYDREFTFTESQLPHLKPLERKAVKYAMSK</sequence>
<reference evidence="2" key="2">
    <citation type="submission" date="2020-08" db="EMBL/GenBank/DDBJ databases">
        <authorList>
            <person name="Chen M."/>
            <person name="Teng W."/>
            <person name="Zhao L."/>
            <person name="Hu C."/>
            <person name="Zhou Y."/>
            <person name="Han B."/>
            <person name="Song L."/>
            <person name="Shu W."/>
        </authorList>
    </citation>
    <scope>NUCLEOTIDE SEQUENCE</scope>
    <source>
        <strain evidence="2">FACHB-1375</strain>
    </source>
</reference>
<accession>A0A926VID9</accession>
<organism evidence="2 3">
    <name type="scientific">Aerosakkonema funiforme FACHB-1375</name>
    <dbReference type="NCBI Taxonomy" id="2949571"/>
    <lineage>
        <taxon>Bacteria</taxon>
        <taxon>Bacillati</taxon>
        <taxon>Cyanobacteriota</taxon>
        <taxon>Cyanophyceae</taxon>
        <taxon>Oscillatoriophycideae</taxon>
        <taxon>Aerosakkonematales</taxon>
        <taxon>Aerosakkonemataceae</taxon>
        <taxon>Aerosakkonema</taxon>
    </lineage>
</organism>
<dbReference type="InterPro" id="IPR051531">
    <property type="entry name" value="N-acetyltransferase"/>
</dbReference>
<keyword evidence="3" id="KW-1185">Reference proteome</keyword>
<dbReference type="PROSITE" id="PS51186">
    <property type="entry name" value="GNAT"/>
    <property type="match status" value="1"/>
</dbReference>
<evidence type="ECO:0000259" key="1">
    <source>
        <dbReference type="PROSITE" id="PS51186"/>
    </source>
</evidence>